<dbReference type="STRING" id="311180.SAMN04488050_11844"/>
<reference evidence="9" key="1">
    <citation type="submission" date="2016-10" db="EMBL/GenBank/DDBJ databases">
        <authorList>
            <person name="Varghese N."/>
            <person name="Submissions S."/>
        </authorList>
    </citation>
    <scope>NUCLEOTIDE SEQUENCE [LARGE SCALE GENOMIC DNA]</scope>
    <source>
        <strain evidence="9">DSM 26894</strain>
    </source>
</reference>
<evidence type="ECO:0000256" key="1">
    <source>
        <dbReference type="ARBA" id="ARBA00005854"/>
    </source>
</evidence>
<keyword evidence="2" id="KW-0028">Amino-acid biosynthesis</keyword>
<dbReference type="PANTHER" id="PTHR42789">
    <property type="entry name" value="D-ISOMER SPECIFIC 2-HYDROXYACID DEHYDROGENASE FAMILY PROTEIN (AFU_ORTHOLOGUE AFUA_6G10090)"/>
    <property type="match status" value="1"/>
</dbReference>
<dbReference type="EMBL" id="FOZW01000018">
    <property type="protein sequence ID" value="SFT23794.1"/>
    <property type="molecule type" value="Genomic_DNA"/>
</dbReference>
<dbReference type="Proteomes" id="UP000199392">
    <property type="component" value="Unassembled WGS sequence"/>
</dbReference>
<dbReference type="RefSeq" id="WP_092430405.1">
    <property type="nucleotide sequence ID" value="NZ_FNCL01000019.1"/>
</dbReference>
<dbReference type="InterPro" id="IPR050857">
    <property type="entry name" value="D-2-hydroxyacid_DH"/>
</dbReference>
<dbReference type="SUPFAM" id="SSF52283">
    <property type="entry name" value="Formate/glycerate dehydrogenase catalytic domain-like"/>
    <property type="match status" value="1"/>
</dbReference>
<name>A0A1I6WE13_9RHOB</name>
<evidence type="ECO:0000313" key="8">
    <source>
        <dbReference type="EMBL" id="SFT23794.1"/>
    </source>
</evidence>
<evidence type="ECO:0000259" key="7">
    <source>
        <dbReference type="Pfam" id="PF02826"/>
    </source>
</evidence>
<dbReference type="FunFam" id="3.40.50.720:FF:000203">
    <property type="entry name" value="D-3-phosphoglycerate dehydrogenase (SerA)"/>
    <property type="match status" value="1"/>
</dbReference>
<keyword evidence="9" id="KW-1185">Reference proteome</keyword>
<dbReference type="Pfam" id="PF00389">
    <property type="entry name" value="2-Hacid_dh"/>
    <property type="match status" value="1"/>
</dbReference>
<sequence>MAEAKPVVVTTSPGFGKHGRVPELIEARGWEFIRCTDTSLPDGGLSEHIARADALVVGLVPVTAETLAQGSKLKAVIKHGVGVDNIDIPACTAAGLPVCNTPAANADAVAELAVGLMFSMARFIPQGHASVTSGGWERRIGTQLGGKTLGIVGLGNIGKRLAKLALGLGMTVVATDKYPDEAFAAEHGVTFVPLEELLAQSDYVSLHVFGGEGNAALINAEALKLMKPDAKLINLARGEVVDLDAVAAALEAGTLGGVAIDAYVSEPPDVSHPVFSHPNAVFTPHSGADTKEALENVGLMVIESLDALFAGDTPPRCLNAGDLAGP</sequence>
<gene>
    <name evidence="8" type="ORF">SAMN04488050_11844</name>
</gene>
<accession>A0A1I6WE13</accession>
<evidence type="ECO:0000259" key="6">
    <source>
        <dbReference type="Pfam" id="PF00389"/>
    </source>
</evidence>
<keyword evidence="4" id="KW-0520">NAD</keyword>
<evidence type="ECO:0000256" key="3">
    <source>
        <dbReference type="ARBA" id="ARBA00023002"/>
    </source>
</evidence>
<dbReference type="Gene3D" id="3.40.50.720">
    <property type="entry name" value="NAD(P)-binding Rossmann-like Domain"/>
    <property type="match status" value="2"/>
</dbReference>
<dbReference type="Pfam" id="PF02826">
    <property type="entry name" value="2-Hacid_dh_C"/>
    <property type="match status" value="1"/>
</dbReference>
<dbReference type="InterPro" id="IPR029752">
    <property type="entry name" value="D-isomer_DH_CS1"/>
</dbReference>
<feature type="domain" description="D-isomer specific 2-hydroxyacid dehydrogenase catalytic" evidence="6">
    <location>
        <begin position="24"/>
        <end position="319"/>
    </location>
</feature>
<dbReference type="InterPro" id="IPR006139">
    <property type="entry name" value="D-isomer_2_OHA_DH_cat_dom"/>
</dbReference>
<protein>
    <submittedName>
        <fullName evidence="8">D-3-phosphoglycerate dehydrogenase</fullName>
    </submittedName>
</protein>
<evidence type="ECO:0000256" key="5">
    <source>
        <dbReference type="RuleBase" id="RU003719"/>
    </source>
</evidence>
<dbReference type="OrthoDB" id="9793626at2"/>
<dbReference type="GO" id="GO:0008652">
    <property type="term" value="P:amino acid biosynthetic process"/>
    <property type="evidence" value="ECO:0007669"/>
    <property type="project" value="UniProtKB-KW"/>
</dbReference>
<evidence type="ECO:0000256" key="4">
    <source>
        <dbReference type="ARBA" id="ARBA00023027"/>
    </source>
</evidence>
<dbReference type="InterPro" id="IPR036291">
    <property type="entry name" value="NAD(P)-bd_dom_sf"/>
</dbReference>
<dbReference type="CDD" id="cd12172">
    <property type="entry name" value="PGDH_like_2"/>
    <property type="match status" value="1"/>
</dbReference>
<dbReference type="InterPro" id="IPR006140">
    <property type="entry name" value="D-isomer_DH_NAD-bd"/>
</dbReference>
<dbReference type="PROSITE" id="PS00065">
    <property type="entry name" value="D_2_HYDROXYACID_DH_1"/>
    <property type="match status" value="1"/>
</dbReference>
<keyword evidence="3 5" id="KW-0560">Oxidoreductase</keyword>
<organism evidence="8 9">
    <name type="scientific">Alloyangia pacifica</name>
    <dbReference type="NCBI Taxonomy" id="311180"/>
    <lineage>
        <taxon>Bacteria</taxon>
        <taxon>Pseudomonadati</taxon>
        <taxon>Pseudomonadota</taxon>
        <taxon>Alphaproteobacteria</taxon>
        <taxon>Rhodobacterales</taxon>
        <taxon>Roseobacteraceae</taxon>
        <taxon>Alloyangia</taxon>
    </lineage>
</organism>
<dbReference type="PANTHER" id="PTHR42789:SF1">
    <property type="entry name" value="D-ISOMER SPECIFIC 2-HYDROXYACID DEHYDROGENASE FAMILY PROTEIN (AFU_ORTHOLOGUE AFUA_6G10090)"/>
    <property type="match status" value="1"/>
</dbReference>
<comment type="similarity">
    <text evidence="1 5">Belongs to the D-isomer specific 2-hydroxyacid dehydrogenase family.</text>
</comment>
<evidence type="ECO:0000313" key="9">
    <source>
        <dbReference type="Proteomes" id="UP000199392"/>
    </source>
</evidence>
<dbReference type="SUPFAM" id="SSF51735">
    <property type="entry name" value="NAD(P)-binding Rossmann-fold domains"/>
    <property type="match status" value="1"/>
</dbReference>
<dbReference type="GO" id="GO:0016616">
    <property type="term" value="F:oxidoreductase activity, acting on the CH-OH group of donors, NAD or NADP as acceptor"/>
    <property type="evidence" value="ECO:0007669"/>
    <property type="project" value="InterPro"/>
</dbReference>
<proteinExistence type="inferred from homology"/>
<feature type="domain" description="D-isomer specific 2-hydroxyacid dehydrogenase NAD-binding" evidence="7">
    <location>
        <begin position="114"/>
        <end position="287"/>
    </location>
</feature>
<dbReference type="GO" id="GO:0051287">
    <property type="term" value="F:NAD binding"/>
    <property type="evidence" value="ECO:0007669"/>
    <property type="project" value="InterPro"/>
</dbReference>
<dbReference type="AlphaFoldDB" id="A0A1I6WE13"/>
<evidence type="ECO:0000256" key="2">
    <source>
        <dbReference type="ARBA" id="ARBA00022605"/>
    </source>
</evidence>